<accession>A0A9P1G659</accession>
<keyword evidence="2" id="KW-0472">Membrane</keyword>
<keyword evidence="1" id="KW-0175">Coiled coil</keyword>
<reference evidence="4" key="2">
    <citation type="submission" date="2024-04" db="EMBL/GenBank/DDBJ databases">
        <authorList>
            <person name="Chen Y."/>
            <person name="Shah S."/>
            <person name="Dougan E. K."/>
            <person name="Thang M."/>
            <person name="Chan C."/>
        </authorList>
    </citation>
    <scope>NUCLEOTIDE SEQUENCE [LARGE SCALE GENOMIC DNA]</scope>
</reference>
<evidence type="ECO:0000256" key="1">
    <source>
        <dbReference type="SAM" id="Coils"/>
    </source>
</evidence>
<dbReference type="EMBL" id="CAMXCT030003101">
    <property type="protein sequence ID" value="CAL4789736.1"/>
    <property type="molecule type" value="Genomic_DNA"/>
</dbReference>
<reference evidence="3" key="1">
    <citation type="submission" date="2022-10" db="EMBL/GenBank/DDBJ databases">
        <authorList>
            <person name="Chen Y."/>
            <person name="Dougan E. K."/>
            <person name="Chan C."/>
            <person name="Rhodes N."/>
            <person name="Thang M."/>
        </authorList>
    </citation>
    <scope>NUCLEOTIDE SEQUENCE</scope>
</reference>
<keyword evidence="6" id="KW-1185">Reference proteome</keyword>
<comment type="caution">
    <text evidence="3">The sequence shown here is derived from an EMBL/GenBank/DDBJ whole genome shotgun (WGS) entry which is preliminary data.</text>
</comment>
<evidence type="ECO:0000256" key="2">
    <source>
        <dbReference type="SAM" id="Phobius"/>
    </source>
</evidence>
<dbReference type="AlphaFoldDB" id="A0A9P1G659"/>
<evidence type="ECO:0000313" key="3">
    <source>
        <dbReference type="EMBL" id="CAI4002424.1"/>
    </source>
</evidence>
<dbReference type="EMBL" id="CAMXCT020003101">
    <property type="protein sequence ID" value="CAL1155799.1"/>
    <property type="molecule type" value="Genomic_DNA"/>
</dbReference>
<evidence type="ECO:0000313" key="4">
    <source>
        <dbReference type="EMBL" id="CAL1155799.1"/>
    </source>
</evidence>
<keyword evidence="2" id="KW-1133">Transmembrane helix</keyword>
<keyword evidence="2" id="KW-0812">Transmembrane</keyword>
<organism evidence="3">
    <name type="scientific">Cladocopium goreaui</name>
    <dbReference type="NCBI Taxonomy" id="2562237"/>
    <lineage>
        <taxon>Eukaryota</taxon>
        <taxon>Sar</taxon>
        <taxon>Alveolata</taxon>
        <taxon>Dinophyceae</taxon>
        <taxon>Suessiales</taxon>
        <taxon>Symbiodiniaceae</taxon>
        <taxon>Cladocopium</taxon>
    </lineage>
</organism>
<sequence>MSLMVRLAKIRAAPVLVARASSTGINQLTSFVSATSGALQASSQHKCITPSQWRWVPGDDGTGLLPLAAAVLAAQLAYSTYRDTKADVITNKINGKEAEEFLAASLRQVCGSGIETQVHMKTDTGFRVVDAVDTCHGILHECKVGKLSKSQSTIAQLSKDLSLKEQGWRPRIHFFNSPETGQGGPTKPLKEFLSEKGIECFEHNHTVRETAGSCGPCSESLREIADAAVIKPEGSTSRKIAKMKATESIESSAAVSQALCAVGALNLAVAVGALAVAMHSSQVVARIEAKQLPELRRETEDLRLALATFEVSLKAEIEKHLEGEVWHRFTRYSPPESWLCKQLKKIVSKAGEFCYEKVGQLLGPWILGALSCACALFSWAAAFLAAGGRQSLKIWNHCLDWQLQKEIKCRKQRVQDDMRSLQERYHKLKCKMEKVIKQTQLQKSDSESARAVAALTAIVGGLVTVASLGADCGAGVKLGTAGVAASSLAASVAGETIEKCNQILDEVEHLLELVEVEYGSVEKTYNALMRIYELLEREVDIPNPIPSALLWLSQT</sequence>
<evidence type="ECO:0000313" key="5">
    <source>
        <dbReference type="EMBL" id="CAL4789736.1"/>
    </source>
</evidence>
<feature type="coiled-coil region" evidence="1">
    <location>
        <begin position="404"/>
        <end position="438"/>
    </location>
</feature>
<gene>
    <name evidence="3" type="ORF">C1SCF055_LOCUS28379</name>
</gene>
<protein>
    <submittedName>
        <fullName evidence="5">RHS repeat-associated core domain-containing protein</fullName>
    </submittedName>
</protein>
<evidence type="ECO:0000313" key="6">
    <source>
        <dbReference type="Proteomes" id="UP001152797"/>
    </source>
</evidence>
<feature type="transmembrane region" description="Helical" evidence="2">
    <location>
        <begin position="362"/>
        <end position="386"/>
    </location>
</feature>
<dbReference type="Proteomes" id="UP001152797">
    <property type="component" value="Unassembled WGS sequence"/>
</dbReference>
<dbReference type="EMBL" id="CAMXCT010003101">
    <property type="protein sequence ID" value="CAI4002424.1"/>
    <property type="molecule type" value="Genomic_DNA"/>
</dbReference>
<proteinExistence type="predicted"/>
<name>A0A9P1G659_9DINO</name>